<proteinExistence type="predicted"/>
<accession>A0A7J7KL41</accession>
<evidence type="ECO:0000313" key="2">
    <source>
        <dbReference type="Proteomes" id="UP000593567"/>
    </source>
</evidence>
<dbReference type="AlphaFoldDB" id="A0A7J7KL41"/>
<keyword evidence="2" id="KW-1185">Reference proteome</keyword>
<comment type="caution">
    <text evidence="1">The sequence shown here is derived from an EMBL/GenBank/DDBJ whole genome shotgun (WGS) entry which is preliminary data.</text>
</comment>
<name>A0A7J7KL41_BUGNE</name>
<gene>
    <name evidence="1" type="ORF">EB796_002609</name>
</gene>
<evidence type="ECO:0000313" key="1">
    <source>
        <dbReference type="EMBL" id="KAF6039063.1"/>
    </source>
</evidence>
<dbReference type="Proteomes" id="UP000593567">
    <property type="component" value="Unassembled WGS sequence"/>
</dbReference>
<sequence length="125" mass="14969">MHDMVYEWKNTWQENHLYQLHLDEEYNQIDVGSIMGIPTTTNAAYTYKSDGPMDPRLFTVGNKTYLSFHTWLVDSTYNNRMTGRLHLYDMDRHVKRKLKLMQSSQNRDQLDSFRSQWAVILHIQP</sequence>
<protein>
    <submittedName>
        <fullName evidence="1">Uncharacterized protein</fullName>
    </submittedName>
</protein>
<organism evidence="1 2">
    <name type="scientific">Bugula neritina</name>
    <name type="common">Brown bryozoan</name>
    <name type="synonym">Sertularia neritina</name>
    <dbReference type="NCBI Taxonomy" id="10212"/>
    <lineage>
        <taxon>Eukaryota</taxon>
        <taxon>Metazoa</taxon>
        <taxon>Spiralia</taxon>
        <taxon>Lophotrochozoa</taxon>
        <taxon>Bryozoa</taxon>
        <taxon>Gymnolaemata</taxon>
        <taxon>Cheilostomatida</taxon>
        <taxon>Flustrina</taxon>
        <taxon>Buguloidea</taxon>
        <taxon>Bugulidae</taxon>
        <taxon>Bugula</taxon>
    </lineage>
</organism>
<reference evidence="1" key="1">
    <citation type="submission" date="2020-06" db="EMBL/GenBank/DDBJ databases">
        <title>Draft genome of Bugula neritina, a colonial animal packing powerful symbionts and potential medicines.</title>
        <authorList>
            <person name="Rayko M."/>
        </authorList>
    </citation>
    <scope>NUCLEOTIDE SEQUENCE [LARGE SCALE GENOMIC DNA]</scope>
    <source>
        <strain evidence="1">Kwan_BN1</strain>
    </source>
</reference>
<dbReference type="EMBL" id="VXIV02000308">
    <property type="protein sequence ID" value="KAF6039063.1"/>
    <property type="molecule type" value="Genomic_DNA"/>
</dbReference>